<reference evidence="3 4" key="1">
    <citation type="journal article" date="2023" name="Life. Sci Alliance">
        <title>Evolutionary insights into 3D genome organization and epigenetic landscape of Vigna mungo.</title>
        <authorList>
            <person name="Junaid A."/>
            <person name="Singh B."/>
            <person name="Bhatia S."/>
        </authorList>
    </citation>
    <scope>NUCLEOTIDE SEQUENCE [LARGE SCALE GENOMIC DNA]</scope>
    <source>
        <strain evidence="3">Urdbean</strain>
    </source>
</reference>
<accession>A0AAQ3RMZ4</accession>
<keyword evidence="4" id="KW-1185">Reference proteome</keyword>
<feature type="compositionally biased region" description="Polar residues" evidence="1">
    <location>
        <begin position="94"/>
        <end position="114"/>
    </location>
</feature>
<gene>
    <name evidence="3" type="ORF">V8G54_031088</name>
</gene>
<feature type="chain" id="PRO_5042926286" evidence="2">
    <location>
        <begin position="30"/>
        <end position="138"/>
    </location>
</feature>
<evidence type="ECO:0000256" key="2">
    <source>
        <dbReference type="SAM" id="SignalP"/>
    </source>
</evidence>
<evidence type="ECO:0000313" key="4">
    <source>
        <dbReference type="Proteomes" id="UP001374535"/>
    </source>
</evidence>
<feature type="signal peptide" evidence="2">
    <location>
        <begin position="1"/>
        <end position="29"/>
    </location>
</feature>
<dbReference type="EMBL" id="CP144692">
    <property type="protein sequence ID" value="WVY98937.1"/>
    <property type="molecule type" value="Genomic_DNA"/>
</dbReference>
<feature type="compositionally biased region" description="Polar residues" evidence="1">
    <location>
        <begin position="122"/>
        <end position="138"/>
    </location>
</feature>
<dbReference type="Proteomes" id="UP001374535">
    <property type="component" value="Chromosome 9"/>
</dbReference>
<dbReference type="AlphaFoldDB" id="A0AAQ3RMZ4"/>
<keyword evidence="2" id="KW-0732">Signal</keyword>
<organism evidence="3 4">
    <name type="scientific">Vigna mungo</name>
    <name type="common">Black gram</name>
    <name type="synonym">Phaseolus mungo</name>
    <dbReference type="NCBI Taxonomy" id="3915"/>
    <lineage>
        <taxon>Eukaryota</taxon>
        <taxon>Viridiplantae</taxon>
        <taxon>Streptophyta</taxon>
        <taxon>Embryophyta</taxon>
        <taxon>Tracheophyta</taxon>
        <taxon>Spermatophyta</taxon>
        <taxon>Magnoliopsida</taxon>
        <taxon>eudicotyledons</taxon>
        <taxon>Gunneridae</taxon>
        <taxon>Pentapetalae</taxon>
        <taxon>rosids</taxon>
        <taxon>fabids</taxon>
        <taxon>Fabales</taxon>
        <taxon>Fabaceae</taxon>
        <taxon>Papilionoideae</taxon>
        <taxon>50 kb inversion clade</taxon>
        <taxon>NPAAA clade</taxon>
        <taxon>indigoferoid/millettioid clade</taxon>
        <taxon>Phaseoleae</taxon>
        <taxon>Vigna</taxon>
    </lineage>
</organism>
<sequence length="138" mass="15292">MEHSNHHHSRCPYYKLGVLLLLLALQSQQQIFKEFTLMMESISKGTRGWKERLFSPNSSVSELGSEVRRELNAKIASVSRLIERLETARENKSAAGTSVSNHSNAETSNNQNNVEVHGENSFPGSNTSATFSASPDSK</sequence>
<feature type="region of interest" description="Disordered" evidence="1">
    <location>
        <begin position="87"/>
        <end position="138"/>
    </location>
</feature>
<name>A0AAQ3RMZ4_VIGMU</name>
<protein>
    <submittedName>
        <fullName evidence="3">Uncharacterized protein</fullName>
    </submittedName>
</protein>
<evidence type="ECO:0000256" key="1">
    <source>
        <dbReference type="SAM" id="MobiDB-lite"/>
    </source>
</evidence>
<proteinExistence type="predicted"/>
<evidence type="ECO:0000313" key="3">
    <source>
        <dbReference type="EMBL" id="WVY98937.1"/>
    </source>
</evidence>